<dbReference type="STRING" id="1121439.dsat_0893"/>
<dbReference type="RefSeq" id="WP_020887590.1">
    <property type="nucleotide sequence ID" value="NZ_ATHI01000028.1"/>
</dbReference>
<keyword evidence="4" id="KW-0311">Gluconate utilization</keyword>
<comment type="caution">
    <text evidence="6">The sequence shown here is derived from an EMBL/GenBank/DDBJ whole genome shotgun (WGS) entry which is preliminary data.</text>
</comment>
<evidence type="ECO:0000256" key="3">
    <source>
        <dbReference type="ARBA" id="ARBA00023002"/>
    </source>
</evidence>
<sequence length="307" mass="33060">MRIGMIGLGRMGLNMARRMARKGLSVAAWNRTFQTARELADKEPGVRAFESLEELSHALEAPRLFWMMLPAGAVVDETLQRLLPRLAAGDVVVDGGNTHFKDDARRAALLASIGAHYVDVGTSGGVWGLSEGYCLMVGGEEKAVALLRSALDALAPEDGHMHCGPTGAGHFVKMIHNGIEYGLMQAYAEGFALLERSPYGEGLDFAALSRLWNKGSVIRSWLLELAGRAFADDPRLSAIAGHVDDSGEGRWTVQQAVESGVSAPVITLALMERFRSRTDDAFADRMLAALRREFGGHAVKPSGEGEA</sequence>
<dbReference type="Gene3D" id="1.10.1040.10">
    <property type="entry name" value="N-(1-d-carboxylethyl)-l-norvaline Dehydrogenase, domain 2"/>
    <property type="match status" value="1"/>
</dbReference>
<dbReference type="GO" id="GO:0050661">
    <property type="term" value="F:NADP binding"/>
    <property type="evidence" value="ECO:0007669"/>
    <property type="project" value="InterPro"/>
</dbReference>
<evidence type="ECO:0000256" key="4">
    <source>
        <dbReference type="ARBA" id="ARBA00023064"/>
    </source>
</evidence>
<accession>S7UCG9</accession>
<dbReference type="InterPro" id="IPR002204">
    <property type="entry name" value="3-OH-isobutyrate_DH-rel_CS"/>
</dbReference>
<keyword evidence="3" id="KW-0560">Oxidoreductase</keyword>
<dbReference type="Gene3D" id="3.40.50.720">
    <property type="entry name" value="NAD(P)-binding Rossmann-like Domain"/>
    <property type="match status" value="1"/>
</dbReference>
<feature type="domain" description="6-phosphogluconate dehydrogenase C-terminal" evidence="5">
    <location>
        <begin position="169"/>
        <end position="306"/>
    </location>
</feature>
<dbReference type="GO" id="GO:0004616">
    <property type="term" value="F:phosphogluconate dehydrogenase (decarboxylating) activity"/>
    <property type="evidence" value="ECO:0007669"/>
    <property type="project" value="InterPro"/>
</dbReference>
<dbReference type="SUPFAM" id="SSF51735">
    <property type="entry name" value="NAD(P)-binding Rossmann-fold domains"/>
    <property type="match status" value="1"/>
</dbReference>
<dbReference type="AlphaFoldDB" id="S7UCG9"/>
<reference evidence="6 7" key="1">
    <citation type="journal article" date="2013" name="Genome Announc.">
        <title>Draft genome sequences for three mercury-methylating, sulfate-reducing bacteria.</title>
        <authorList>
            <person name="Brown S.D."/>
            <person name="Hurt R.A.Jr."/>
            <person name="Gilmour C.C."/>
            <person name="Elias D.A."/>
        </authorList>
    </citation>
    <scope>NUCLEOTIDE SEQUENCE [LARGE SCALE GENOMIC DNA]</scope>
    <source>
        <strain evidence="6 7">DSM 16529</strain>
    </source>
</reference>
<evidence type="ECO:0000256" key="1">
    <source>
        <dbReference type="ARBA" id="ARBA00004959"/>
    </source>
</evidence>
<dbReference type="OrthoDB" id="9804542at2"/>
<dbReference type="PANTHER" id="PTHR11811">
    <property type="entry name" value="6-PHOSPHOGLUCONATE DEHYDROGENASE"/>
    <property type="match status" value="1"/>
</dbReference>
<dbReference type="GO" id="GO:0006098">
    <property type="term" value="P:pentose-phosphate shunt"/>
    <property type="evidence" value="ECO:0007669"/>
    <property type="project" value="UniProtKB-UniPathway"/>
</dbReference>
<dbReference type="PRINTS" id="PR00076">
    <property type="entry name" value="6PGDHDRGNASE"/>
</dbReference>
<dbReference type="GO" id="GO:0016054">
    <property type="term" value="P:organic acid catabolic process"/>
    <property type="evidence" value="ECO:0007669"/>
    <property type="project" value="UniProtKB-ARBA"/>
</dbReference>
<dbReference type="UniPathway" id="UPA00115"/>
<comment type="pathway">
    <text evidence="1">Carbohydrate degradation; pentose phosphate pathway.</text>
</comment>
<gene>
    <name evidence="6" type="ORF">dsat_0893</name>
</gene>
<dbReference type="InterPro" id="IPR008927">
    <property type="entry name" value="6-PGluconate_DH-like_C_sf"/>
</dbReference>
<proteinExistence type="inferred from homology"/>
<evidence type="ECO:0000256" key="2">
    <source>
        <dbReference type="ARBA" id="ARBA00008419"/>
    </source>
</evidence>
<dbReference type="InterPro" id="IPR006114">
    <property type="entry name" value="6PGDH_C"/>
</dbReference>
<keyword evidence="7" id="KW-1185">Reference proteome</keyword>
<dbReference type="GO" id="GO:0019521">
    <property type="term" value="P:D-gluconate metabolic process"/>
    <property type="evidence" value="ECO:0007669"/>
    <property type="project" value="UniProtKB-KW"/>
</dbReference>
<dbReference type="Pfam" id="PF03446">
    <property type="entry name" value="NAD_binding_2"/>
    <property type="match status" value="1"/>
</dbReference>
<dbReference type="SUPFAM" id="SSF48179">
    <property type="entry name" value="6-phosphogluconate dehydrogenase C-terminal domain-like"/>
    <property type="match status" value="1"/>
</dbReference>
<dbReference type="SMART" id="SM01350">
    <property type="entry name" value="6PGD"/>
    <property type="match status" value="1"/>
</dbReference>
<evidence type="ECO:0000313" key="7">
    <source>
        <dbReference type="Proteomes" id="UP000014975"/>
    </source>
</evidence>
<dbReference type="PROSITE" id="PS00895">
    <property type="entry name" value="3_HYDROXYISOBUT_DH"/>
    <property type="match status" value="1"/>
</dbReference>
<dbReference type="InterPro" id="IPR006115">
    <property type="entry name" value="6PGDH_NADP-bd"/>
</dbReference>
<dbReference type="eggNOG" id="COG1023">
    <property type="taxonomic scope" value="Bacteria"/>
</dbReference>
<dbReference type="InterPro" id="IPR036291">
    <property type="entry name" value="NAD(P)-bd_dom_sf"/>
</dbReference>
<evidence type="ECO:0000259" key="5">
    <source>
        <dbReference type="SMART" id="SM01350"/>
    </source>
</evidence>
<evidence type="ECO:0000313" key="6">
    <source>
        <dbReference type="EMBL" id="EPR31569.1"/>
    </source>
</evidence>
<dbReference type="EMBL" id="ATHI01000028">
    <property type="protein sequence ID" value="EPR31569.1"/>
    <property type="molecule type" value="Genomic_DNA"/>
</dbReference>
<dbReference type="InterPro" id="IPR004849">
    <property type="entry name" value="6DGDH_YqeC"/>
</dbReference>
<dbReference type="NCBIfam" id="TIGR00872">
    <property type="entry name" value="gnd_rel"/>
    <property type="match status" value="1"/>
</dbReference>
<dbReference type="PATRIC" id="fig|1121439.3.peg.2262"/>
<dbReference type="NCBIfam" id="NF007161">
    <property type="entry name" value="PRK09599.1"/>
    <property type="match status" value="1"/>
</dbReference>
<name>S7UCG9_9BACT</name>
<dbReference type="Pfam" id="PF00393">
    <property type="entry name" value="6PGD"/>
    <property type="match status" value="1"/>
</dbReference>
<dbReference type="InterPro" id="IPR006183">
    <property type="entry name" value="Pgluconate_DH"/>
</dbReference>
<dbReference type="Proteomes" id="UP000014975">
    <property type="component" value="Unassembled WGS sequence"/>
</dbReference>
<organism evidence="6 7">
    <name type="scientific">Alkalidesulfovibrio alkalitolerans DSM 16529</name>
    <dbReference type="NCBI Taxonomy" id="1121439"/>
    <lineage>
        <taxon>Bacteria</taxon>
        <taxon>Pseudomonadati</taxon>
        <taxon>Thermodesulfobacteriota</taxon>
        <taxon>Desulfovibrionia</taxon>
        <taxon>Desulfovibrionales</taxon>
        <taxon>Desulfovibrionaceae</taxon>
        <taxon>Alkalidesulfovibrio</taxon>
    </lineage>
</organism>
<protein>
    <submittedName>
        <fullName evidence="6">6-phosphogluconate dehydrogenase, decarboxylating</fullName>
    </submittedName>
</protein>
<dbReference type="InterPro" id="IPR013328">
    <property type="entry name" value="6PGD_dom2"/>
</dbReference>
<comment type="similarity">
    <text evidence="2">Belongs to the 6-phosphogluconate dehydrogenase family.</text>
</comment>